<dbReference type="GO" id="GO:0006508">
    <property type="term" value="P:proteolysis"/>
    <property type="evidence" value="ECO:0007669"/>
    <property type="project" value="UniProtKB-KW"/>
</dbReference>
<dbReference type="PANTHER" id="PTHR43399:SF4">
    <property type="entry name" value="CELL WALL-ASSOCIATED PROTEASE"/>
    <property type="match status" value="1"/>
</dbReference>
<dbReference type="InterPro" id="IPR029062">
    <property type="entry name" value="Class_I_gatase-like"/>
</dbReference>
<dbReference type="Pfam" id="PF22148">
    <property type="entry name" value="Fervidolysin_NPro-like"/>
    <property type="match status" value="1"/>
</dbReference>
<dbReference type="EMBL" id="UOGD01000309">
    <property type="protein sequence ID" value="VAX25752.1"/>
    <property type="molecule type" value="Genomic_DNA"/>
</dbReference>
<evidence type="ECO:0000313" key="8">
    <source>
        <dbReference type="EMBL" id="VAX25752.1"/>
    </source>
</evidence>
<protein>
    <submittedName>
        <fullName evidence="8">Uncharacterized protein</fullName>
    </submittedName>
</protein>
<feature type="domain" description="Peptidase S8/S53" evidence="5">
    <location>
        <begin position="161"/>
        <end position="450"/>
    </location>
</feature>
<dbReference type="PROSITE" id="PS00137">
    <property type="entry name" value="SUBTILASE_HIS"/>
    <property type="match status" value="1"/>
</dbReference>
<dbReference type="InterPro" id="IPR036852">
    <property type="entry name" value="Peptidase_S8/S53_dom_sf"/>
</dbReference>
<keyword evidence="4" id="KW-0720">Serine protease</keyword>
<dbReference type="AlphaFoldDB" id="A0A3B1CC40"/>
<keyword evidence="2" id="KW-0645">Protease</keyword>
<reference evidence="8" key="1">
    <citation type="submission" date="2018-06" db="EMBL/GenBank/DDBJ databases">
        <authorList>
            <person name="Zhirakovskaya E."/>
        </authorList>
    </citation>
    <scope>NUCLEOTIDE SEQUENCE</scope>
</reference>
<comment type="similarity">
    <text evidence="1">Belongs to the peptidase S8 family.</text>
</comment>
<name>A0A3B1CC40_9ZZZZ</name>
<dbReference type="NCBIfam" id="TIGR04183">
    <property type="entry name" value="Por_Secre_tail"/>
    <property type="match status" value="1"/>
</dbReference>
<feature type="domain" description="Fervidolysin-like N-terminal prodomain" evidence="7">
    <location>
        <begin position="68"/>
        <end position="124"/>
    </location>
</feature>
<dbReference type="SUPFAM" id="SSF52743">
    <property type="entry name" value="Subtilisin-like"/>
    <property type="match status" value="1"/>
</dbReference>
<keyword evidence="3" id="KW-0378">Hydrolase</keyword>
<dbReference type="PRINTS" id="PR00723">
    <property type="entry name" value="SUBTILISIN"/>
</dbReference>
<evidence type="ECO:0000256" key="4">
    <source>
        <dbReference type="ARBA" id="ARBA00022825"/>
    </source>
</evidence>
<dbReference type="InterPro" id="IPR034204">
    <property type="entry name" value="PfSUB1-like_cat_dom"/>
</dbReference>
<dbReference type="PROSITE" id="PS51892">
    <property type="entry name" value="SUBTILASE"/>
    <property type="match status" value="1"/>
</dbReference>
<dbReference type="InterPro" id="IPR051048">
    <property type="entry name" value="Peptidase_S8/S53_subtilisin"/>
</dbReference>
<dbReference type="InterPro" id="IPR022398">
    <property type="entry name" value="Peptidase_S8_His-AS"/>
</dbReference>
<feature type="domain" description="Secretion system C-terminal sorting" evidence="6">
    <location>
        <begin position="1191"/>
        <end position="1260"/>
    </location>
</feature>
<evidence type="ECO:0000259" key="5">
    <source>
        <dbReference type="Pfam" id="PF00082"/>
    </source>
</evidence>
<proteinExistence type="inferred from homology"/>
<accession>A0A3B1CC40</accession>
<dbReference type="InterPro" id="IPR026444">
    <property type="entry name" value="Secre_tail"/>
</dbReference>
<dbReference type="InterPro" id="IPR023827">
    <property type="entry name" value="Peptidase_S8_Asp-AS"/>
</dbReference>
<evidence type="ECO:0000259" key="7">
    <source>
        <dbReference type="Pfam" id="PF22148"/>
    </source>
</evidence>
<dbReference type="CDD" id="cd07473">
    <property type="entry name" value="Peptidases_S8_Subtilisin_like"/>
    <property type="match status" value="1"/>
</dbReference>
<dbReference type="GO" id="GO:0004252">
    <property type="term" value="F:serine-type endopeptidase activity"/>
    <property type="evidence" value="ECO:0007669"/>
    <property type="project" value="InterPro"/>
</dbReference>
<dbReference type="Gene3D" id="2.60.120.260">
    <property type="entry name" value="Galactose-binding domain-like"/>
    <property type="match status" value="1"/>
</dbReference>
<dbReference type="Gene3D" id="3.40.50.200">
    <property type="entry name" value="Peptidase S8/S53 domain"/>
    <property type="match status" value="1"/>
</dbReference>
<gene>
    <name evidence="8" type="ORF">MNBD_IGNAVI01-1258</name>
</gene>
<evidence type="ECO:0000256" key="3">
    <source>
        <dbReference type="ARBA" id="ARBA00022801"/>
    </source>
</evidence>
<dbReference type="InterPro" id="IPR015500">
    <property type="entry name" value="Peptidase_S8_subtilisin-rel"/>
</dbReference>
<evidence type="ECO:0000256" key="2">
    <source>
        <dbReference type="ARBA" id="ARBA00022670"/>
    </source>
</evidence>
<dbReference type="PANTHER" id="PTHR43399">
    <property type="entry name" value="SUBTILISIN-RELATED"/>
    <property type="match status" value="1"/>
</dbReference>
<dbReference type="InterPro" id="IPR000209">
    <property type="entry name" value="Peptidase_S8/S53_dom"/>
</dbReference>
<evidence type="ECO:0000256" key="1">
    <source>
        <dbReference type="ARBA" id="ARBA00011073"/>
    </source>
</evidence>
<evidence type="ECO:0000259" key="6">
    <source>
        <dbReference type="Pfam" id="PF18962"/>
    </source>
</evidence>
<dbReference type="Pfam" id="PF18962">
    <property type="entry name" value="Por_Secre_tail"/>
    <property type="match status" value="1"/>
</dbReference>
<dbReference type="SUPFAM" id="SSF52317">
    <property type="entry name" value="Class I glutamine amidotransferase-like"/>
    <property type="match status" value="1"/>
</dbReference>
<dbReference type="Pfam" id="PF00082">
    <property type="entry name" value="Peptidase_S8"/>
    <property type="match status" value="1"/>
</dbReference>
<organism evidence="8">
    <name type="scientific">hydrothermal vent metagenome</name>
    <dbReference type="NCBI Taxonomy" id="652676"/>
    <lineage>
        <taxon>unclassified sequences</taxon>
        <taxon>metagenomes</taxon>
        <taxon>ecological metagenomes</taxon>
    </lineage>
</organism>
<dbReference type="InterPro" id="IPR054399">
    <property type="entry name" value="Fervidolysin-like_N_prodom"/>
</dbReference>
<sequence length="1275" mass="140246">MISRKFKFIITLLLLANATIISGNNGKTVGQKSNEVKIVPGKFIVKFKSTNGYGTQASFSQLSFVAAKYNTKKQKQVFAQAKNVKVKQKLNLNNVFVFETDGSADIQKIVNELNQDPGVEYAEPVYLSKIESEPNDPLYPQQYHFPQISAPAAWDIQASSTDVIIGVIDTGVDWDHEDLADNIWSNSGEIPDNGIDDDGNGYIDDVRGWDFVQGVTGTKDWQSAPDEDGDTTDNNPMDYNGHGTHVAGIAGAVTNNGIGVASASGGAQIMPLRCGYHANDGNGYVPSDFAAEAYVYAADMGANITNQSSGNSGQAVVDAAYYAFLNGVLIVESAGNGDAITPSALGGQDWVISVASVNQLDKKAYYSSYGDYVDVSSPGGELLSGNNTWGHLSTIVYPSNFYGGLKYIKFQGTSMSAPLVASAAALVKSHEPSLSVVDLYTRIVKTADNIDDLNPGYAGLLGSGRINIERALTEVVNATPKFKIISSIIDDAAGNGNGFLDPGEQVQLKIKLRNVWNNASNVNVTLSTDQAWPISIDNANSGIGNITGILDTTSWEAEAVFTISAAADAIPLSNYLQIQISATGYSQTLNYNVAISPQILFIADFEESDNKYFDYSQIYFDAFQNGAISYDYVHHLNTDITSELLSKYNIVVWGCEWTFPSLNADDRTVLKTYLDNGGSLFLSGQDIGWDLNESDDNKDAAFFNNYLKATYIADDAGENEIFGVDDDPITDDLSIDFYQPKRSADQQFPDVIEPRDSAVSILKYADGRSGAVRYTGNYNLVFWGFGGFEAVTDKDIRNTLMKNTTNWLSGIDYSLDNLKDTELTTENFTVEFSAESRSSTINEVILYWDTDGQLPFNKIVMTDLGNGKYSADIPAQSENTDVEYFVFTRSADDHYIISEKHSFHVGADTEAPTLELISKPLVNSVDVYGPYPYGLKLNVDDNLGVDTNSAKIYYTVNDTEPYRSNPMYVEDGILNGSFEFAQPLQIGDKVSYYFEVKDISSNANTTASEVYEYYIDTLQVIDDFEHGLSDWDLEGTWSLSNRRKQGSFSLTDSPDGFYQSNLNMKAVYLMPFNLSPYQYADIDFYLRANLETGKDSLFAEVSNDGGVNWTKELSISQNSVSFTLQKIDLTKYTGPGNEDVRFRFRLFTDAQGERDGIWIDTISIVVSYNDVVGVENEIVQIPKVFSLEQNYPNPFNPSTKINFAIPVESKVKIQVFNILGETVSTLIDQVVQAGNHSLEWNAGSLTSGIYLYRITAESVSGKKNFRSVKKMLLLK</sequence>
<dbReference type="Gene3D" id="2.60.40.4070">
    <property type="match status" value="1"/>
</dbReference>
<dbReference type="PROSITE" id="PS00136">
    <property type="entry name" value="SUBTILASE_ASP"/>
    <property type="match status" value="1"/>
</dbReference>